<organism evidence="2 3">
    <name type="scientific">Legionella massiliensis</name>
    <dbReference type="NCBI Taxonomy" id="1034943"/>
    <lineage>
        <taxon>Bacteria</taxon>
        <taxon>Pseudomonadati</taxon>
        <taxon>Pseudomonadota</taxon>
        <taxon>Gammaproteobacteria</taxon>
        <taxon>Legionellales</taxon>
        <taxon>Legionellaceae</taxon>
        <taxon>Legionella</taxon>
    </lineage>
</organism>
<protein>
    <submittedName>
        <fullName evidence="2">LPS biosynthesis protein</fullName>
    </submittedName>
</protein>
<dbReference type="GO" id="GO:0009100">
    <property type="term" value="P:glycoprotein metabolic process"/>
    <property type="evidence" value="ECO:0007669"/>
    <property type="project" value="UniProtKB-ARBA"/>
</dbReference>
<sequence length="279" mass="32494">MENYADKLLKDGSLRQAQLKMLAMLKFVDAICEKHGLDYWLEGGSLLGAIRHQGFIPWDDDLDISMPRDSFNKFLQLAAAELPENMWLQTAQTDKGYFNLAVQLKIRDLNSRYVEKKERGDEPYKQGIYIDIFVYDKRPAKPLQQKVYKIASKKLCRVLHHKYAAMYLQMGHYRRFYKTISMLLPKTMLEKALQGIITKANASESPWLGYGYDCINGTYFNYDDFYPLKKTLFEGAYFNIPNRPEVMLAHQFGDYSLLPPEEERVLKHCRELVVDSPSS</sequence>
<gene>
    <name evidence="2" type="ORF">BN59_03533</name>
</gene>
<name>A0A078KXR4_9GAMM</name>
<dbReference type="InterPro" id="IPR052942">
    <property type="entry name" value="LPS_cholinephosphotransferase"/>
</dbReference>
<dbReference type="PANTHER" id="PTHR43404">
    <property type="entry name" value="LIPOPOLYSACCHARIDE CHOLINEPHOSPHOTRANSFERASE LICD"/>
    <property type="match status" value="1"/>
</dbReference>
<dbReference type="eggNOG" id="COG3475">
    <property type="taxonomic scope" value="Bacteria"/>
</dbReference>
<dbReference type="InterPro" id="IPR007074">
    <property type="entry name" value="LicD/FKTN/FKRP_NTP_transf"/>
</dbReference>
<dbReference type="Pfam" id="PF04991">
    <property type="entry name" value="LicD"/>
    <property type="match status" value="1"/>
</dbReference>
<dbReference type="PANTHER" id="PTHR43404:SF2">
    <property type="entry name" value="LIPOPOLYSACCHARIDE CHOLINEPHOSPHOTRANSFERASE LICD"/>
    <property type="match status" value="1"/>
</dbReference>
<accession>A0A078KXR4</accession>
<dbReference type="STRING" id="1034943.BN59_03533"/>
<keyword evidence="3" id="KW-1185">Reference proteome</keyword>
<reference evidence="2 3" key="1">
    <citation type="submission" date="2014-06" db="EMBL/GenBank/DDBJ databases">
        <authorList>
            <person name="Urmite Genomes Urmite Genomes"/>
        </authorList>
    </citation>
    <scope>NUCLEOTIDE SEQUENCE [LARGE SCALE GENOMIC DNA]</scope>
</reference>
<proteinExistence type="predicted"/>
<evidence type="ECO:0000313" key="3">
    <source>
        <dbReference type="Proteomes" id="UP000044071"/>
    </source>
</evidence>
<evidence type="ECO:0000313" key="2">
    <source>
        <dbReference type="EMBL" id="CDZ79215.1"/>
    </source>
</evidence>
<dbReference type="AlphaFoldDB" id="A0A078KXR4"/>
<dbReference type="Proteomes" id="UP000044071">
    <property type="component" value="Unassembled WGS sequence"/>
</dbReference>
<evidence type="ECO:0000259" key="1">
    <source>
        <dbReference type="Pfam" id="PF04991"/>
    </source>
</evidence>
<feature type="domain" description="LicD/FKTN/FKRP nucleotidyltransferase" evidence="1">
    <location>
        <begin position="32"/>
        <end position="253"/>
    </location>
</feature>
<dbReference type="EMBL" id="CCSB01000004">
    <property type="protein sequence ID" value="CDZ79215.1"/>
    <property type="molecule type" value="Genomic_DNA"/>
</dbReference>
<dbReference type="RefSeq" id="WP_245614387.1">
    <property type="nucleotide sequence ID" value="NZ_CCVW01000004.1"/>
</dbReference>